<keyword evidence="3" id="KW-1185">Reference proteome</keyword>
<dbReference type="EMBL" id="JAMKFB020000011">
    <property type="protein sequence ID" value="KAL0181233.1"/>
    <property type="molecule type" value="Genomic_DNA"/>
</dbReference>
<dbReference type="Proteomes" id="UP001529510">
    <property type="component" value="Unassembled WGS sequence"/>
</dbReference>
<accession>A0ABD0Q6E9</accession>
<comment type="caution">
    <text evidence="2">The sequence shown here is derived from an EMBL/GenBank/DDBJ whole genome shotgun (WGS) entry which is preliminary data.</text>
</comment>
<dbReference type="AlphaFoldDB" id="A0ABD0Q6E9"/>
<protein>
    <submittedName>
        <fullName evidence="2">Uncharacterized protein</fullName>
    </submittedName>
</protein>
<evidence type="ECO:0000256" key="1">
    <source>
        <dbReference type="SAM" id="MobiDB-lite"/>
    </source>
</evidence>
<feature type="region of interest" description="Disordered" evidence="1">
    <location>
        <begin position="1"/>
        <end position="53"/>
    </location>
</feature>
<organism evidence="2 3">
    <name type="scientific">Cirrhinus mrigala</name>
    <name type="common">Mrigala</name>
    <dbReference type="NCBI Taxonomy" id="683832"/>
    <lineage>
        <taxon>Eukaryota</taxon>
        <taxon>Metazoa</taxon>
        <taxon>Chordata</taxon>
        <taxon>Craniata</taxon>
        <taxon>Vertebrata</taxon>
        <taxon>Euteleostomi</taxon>
        <taxon>Actinopterygii</taxon>
        <taxon>Neopterygii</taxon>
        <taxon>Teleostei</taxon>
        <taxon>Ostariophysi</taxon>
        <taxon>Cypriniformes</taxon>
        <taxon>Cyprinidae</taxon>
        <taxon>Labeoninae</taxon>
        <taxon>Labeonini</taxon>
        <taxon>Cirrhinus</taxon>
    </lineage>
</organism>
<feature type="non-terminal residue" evidence="2">
    <location>
        <position position="1"/>
    </location>
</feature>
<sequence length="53" mass="5782">TSHEDQVNQVPAPTANPTNPQLRGVIRTDTQENVPSPTHPPVVINPVEDDDED</sequence>
<feature type="compositionally biased region" description="Polar residues" evidence="1">
    <location>
        <begin position="7"/>
        <end position="21"/>
    </location>
</feature>
<evidence type="ECO:0000313" key="3">
    <source>
        <dbReference type="Proteomes" id="UP001529510"/>
    </source>
</evidence>
<evidence type="ECO:0000313" key="2">
    <source>
        <dbReference type="EMBL" id="KAL0181233.1"/>
    </source>
</evidence>
<reference evidence="2 3" key="1">
    <citation type="submission" date="2024-05" db="EMBL/GenBank/DDBJ databases">
        <title>Genome sequencing and assembly of Indian major carp, Cirrhinus mrigala (Hamilton, 1822).</title>
        <authorList>
            <person name="Mohindra V."/>
            <person name="Chowdhury L.M."/>
            <person name="Lal K."/>
            <person name="Jena J.K."/>
        </authorList>
    </citation>
    <scope>NUCLEOTIDE SEQUENCE [LARGE SCALE GENOMIC DNA]</scope>
    <source>
        <strain evidence="2">CM1030</strain>
        <tissue evidence="2">Blood</tissue>
    </source>
</reference>
<gene>
    <name evidence="2" type="ORF">M9458_023639</name>
</gene>
<name>A0ABD0Q6E9_CIRMR</name>
<proteinExistence type="predicted"/>
<feature type="non-terminal residue" evidence="2">
    <location>
        <position position="53"/>
    </location>
</feature>